<keyword evidence="8" id="KW-0671">Queuosine biosynthesis</keyword>
<feature type="active site" description="Charge relay system" evidence="9">
    <location>
        <position position="69"/>
    </location>
</feature>
<protein>
    <recommendedName>
        <fullName evidence="3 8">6-carboxy-5,6,7,8-tetrahydropterin synthase</fullName>
        <ecNumber evidence="8">4.-.-.-</ecNumber>
    </recommendedName>
</protein>
<feature type="binding site" evidence="10">
    <location>
        <position position="31"/>
    </location>
    <ligand>
        <name>Zn(2+)</name>
        <dbReference type="ChEBI" id="CHEBI:29105"/>
    </ligand>
</feature>
<dbReference type="Gene3D" id="3.30.479.10">
    <property type="entry name" value="6-pyruvoyl tetrahydropterin synthase/QueD"/>
    <property type="match status" value="1"/>
</dbReference>
<feature type="active site" description="Proton acceptor" evidence="9">
    <location>
        <position position="25"/>
    </location>
</feature>
<feature type="binding site" evidence="10">
    <location>
        <position position="29"/>
    </location>
    <ligand>
        <name>Zn(2+)</name>
        <dbReference type="ChEBI" id="CHEBI:29105"/>
    </ligand>
</feature>
<keyword evidence="5 8" id="KW-0862">Zinc</keyword>
<comment type="catalytic activity">
    <reaction evidence="7 8">
        <text>7,8-dihydroneopterin 3'-triphosphate + H2O = 6-carboxy-5,6,7,8-tetrahydropterin + triphosphate + acetaldehyde + 2 H(+)</text>
        <dbReference type="Rhea" id="RHEA:27966"/>
        <dbReference type="ChEBI" id="CHEBI:15343"/>
        <dbReference type="ChEBI" id="CHEBI:15377"/>
        <dbReference type="ChEBI" id="CHEBI:15378"/>
        <dbReference type="ChEBI" id="CHEBI:18036"/>
        <dbReference type="ChEBI" id="CHEBI:58462"/>
        <dbReference type="ChEBI" id="CHEBI:61032"/>
        <dbReference type="EC" id="4.1.2.50"/>
    </reaction>
</comment>
<keyword evidence="6 8" id="KW-0456">Lyase</keyword>
<evidence type="ECO:0000256" key="2">
    <source>
        <dbReference type="ARBA" id="ARBA00008900"/>
    </source>
</evidence>
<feature type="active site" description="Charge relay system" evidence="9">
    <location>
        <position position="111"/>
    </location>
</feature>
<evidence type="ECO:0000256" key="10">
    <source>
        <dbReference type="PIRSR" id="PIRSR006113-2"/>
    </source>
</evidence>
<feature type="binding site" evidence="10">
    <location>
        <position position="14"/>
    </location>
    <ligand>
        <name>Zn(2+)</name>
        <dbReference type="ChEBI" id="CHEBI:29105"/>
    </ligand>
</feature>
<dbReference type="AlphaFoldDB" id="A0A3M2LRB1"/>
<dbReference type="InterPro" id="IPR007115">
    <property type="entry name" value="6-PTP_synth/QueD"/>
</dbReference>
<evidence type="ECO:0000256" key="4">
    <source>
        <dbReference type="ARBA" id="ARBA00022723"/>
    </source>
</evidence>
<evidence type="ECO:0000313" key="12">
    <source>
        <dbReference type="Proteomes" id="UP000282674"/>
    </source>
</evidence>
<comment type="cofactor">
    <cofactor evidence="8 10">
        <name>Zn(2+)</name>
        <dbReference type="ChEBI" id="CHEBI:29105"/>
    </cofactor>
    <text evidence="8 10">Binds 1 zinc ion per subunit.</text>
</comment>
<evidence type="ECO:0000256" key="7">
    <source>
        <dbReference type="ARBA" id="ARBA00048807"/>
    </source>
</evidence>
<organism evidence="11 12">
    <name type="scientific">Actinomadura harenae</name>
    <dbReference type="NCBI Taxonomy" id="2483351"/>
    <lineage>
        <taxon>Bacteria</taxon>
        <taxon>Bacillati</taxon>
        <taxon>Actinomycetota</taxon>
        <taxon>Actinomycetes</taxon>
        <taxon>Streptosporangiales</taxon>
        <taxon>Thermomonosporaceae</taxon>
        <taxon>Actinomadura</taxon>
    </lineage>
</organism>
<dbReference type="GO" id="GO:0046872">
    <property type="term" value="F:metal ion binding"/>
    <property type="evidence" value="ECO:0007669"/>
    <property type="project" value="UniProtKB-KW"/>
</dbReference>
<dbReference type="RefSeq" id="WP_122198276.1">
    <property type="nucleotide sequence ID" value="NZ_JBHSKC010000031.1"/>
</dbReference>
<dbReference type="PANTHER" id="PTHR12589">
    <property type="entry name" value="PYRUVOYL TETRAHYDROBIOPTERIN SYNTHASE"/>
    <property type="match status" value="1"/>
</dbReference>
<proteinExistence type="inferred from homology"/>
<dbReference type="UniPathway" id="UPA00391"/>
<keyword evidence="12" id="KW-1185">Reference proteome</keyword>
<evidence type="ECO:0000256" key="1">
    <source>
        <dbReference type="ARBA" id="ARBA00005061"/>
    </source>
</evidence>
<reference evidence="11 12" key="1">
    <citation type="submission" date="2018-10" db="EMBL/GenBank/DDBJ databases">
        <title>Isolation from soil.</title>
        <authorList>
            <person name="Hu J."/>
        </authorList>
    </citation>
    <scope>NUCLEOTIDE SEQUENCE [LARGE SCALE GENOMIC DNA]</scope>
    <source>
        <strain evidence="11 12">NEAU-Ht49</strain>
    </source>
</reference>
<dbReference type="Pfam" id="PF01242">
    <property type="entry name" value="PTPS"/>
    <property type="match status" value="1"/>
</dbReference>
<dbReference type="PANTHER" id="PTHR12589:SF7">
    <property type="entry name" value="6-PYRUVOYL TETRAHYDROBIOPTERIN SYNTHASE"/>
    <property type="match status" value="1"/>
</dbReference>
<dbReference type="GO" id="GO:0070497">
    <property type="term" value="F:6-carboxytetrahydropterin synthase activity"/>
    <property type="evidence" value="ECO:0007669"/>
    <property type="project" value="UniProtKB-EC"/>
</dbReference>
<dbReference type="InterPro" id="IPR038418">
    <property type="entry name" value="6-PTP_synth/QueD_sf"/>
</dbReference>
<gene>
    <name evidence="11" type="ORF">EBO15_32245</name>
</gene>
<evidence type="ECO:0000256" key="9">
    <source>
        <dbReference type="PIRSR" id="PIRSR006113-1"/>
    </source>
</evidence>
<name>A0A3M2LRB1_9ACTN</name>
<dbReference type="EC" id="4.-.-.-" evidence="8"/>
<dbReference type="OrthoDB" id="9804698at2"/>
<keyword evidence="4 8" id="KW-0479">Metal-binding</keyword>
<dbReference type="SUPFAM" id="SSF55620">
    <property type="entry name" value="Tetrahydrobiopterin biosynthesis enzymes-like"/>
    <property type="match status" value="1"/>
</dbReference>
<evidence type="ECO:0000256" key="6">
    <source>
        <dbReference type="ARBA" id="ARBA00023239"/>
    </source>
</evidence>
<comment type="similarity">
    <text evidence="2 8">Belongs to the PTPS family. QueD subfamily.</text>
</comment>
<dbReference type="GO" id="GO:0008616">
    <property type="term" value="P:tRNA queuosine(34) biosynthetic process"/>
    <property type="evidence" value="ECO:0007669"/>
    <property type="project" value="UniProtKB-KW"/>
</dbReference>
<dbReference type="PIRSF" id="PIRSF006113">
    <property type="entry name" value="PTP_synth"/>
    <property type="match status" value="1"/>
</dbReference>
<dbReference type="Proteomes" id="UP000282674">
    <property type="component" value="Unassembled WGS sequence"/>
</dbReference>
<dbReference type="EMBL" id="RFFG01000082">
    <property type="protein sequence ID" value="RMI38635.1"/>
    <property type="molecule type" value="Genomic_DNA"/>
</dbReference>
<evidence type="ECO:0000256" key="5">
    <source>
        <dbReference type="ARBA" id="ARBA00022833"/>
    </source>
</evidence>
<sequence length="129" mass="14417">MFEITKEFRFEGGHWLNGLPEGHKCARPHGHSYRVRVMLASPELDAAGFVVDFGDLAPVGTMLKARLDHQTVNDVLDQPSSELLAQWIFQQCQEVLPPAVAALVTQVAVSETASTWVRYRRQHHPDGSL</sequence>
<comment type="pathway">
    <text evidence="1 8">Purine metabolism; 7-cyano-7-deazaguanine biosynthesis.</text>
</comment>
<accession>A0A3M2LRB1</accession>
<evidence type="ECO:0000256" key="8">
    <source>
        <dbReference type="PIRNR" id="PIRNR006113"/>
    </source>
</evidence>
<comment type="caution">
    <text evidence="11">The sequence shown here is derived from an EMBL/GenBank/DDBJ whole genome shotgun (WGS) entry which is preliminary data.</text>
</comment>
<evidence type="ECO:0000256" key="3">
    <source>
        <dbReference type="ARBA" id="ARBA00018141"/>
    </source>
</evidence>
<evidence type="ECO:0000313" key="11">
    <source>
        <dbReference type="EMBL" id="RMI38635.1"/>
    </source>
</evidence>